<dbReference type="PRINTS" id="PR00145">
    <property type="entry name" value="ARGSUCLYASE"/>
</dbReference>
<dbReference type="GO" id="GO:0047472">
    <property type="term" value="F:3-carboxy-cis,cis-muconate cycloisomerase activity"/>
    <property type="evidence" value="ECO:0007669"/>
    <property type="project" value="UniProtKB-UniRule"/>
</dbReference>
<dbReference type="AlphaFoldDB" id="A0A4U8Z738"/>
<geneLocation type="plasmid" evidence="4 5">
    <name>2</name>
</geneLocation>
<accession>A0A4U8Z738</accession>
<dbReference type="GO" id="GO:0019619">
    <property type="term" value="P:3,4-dihydroxybenzoate catabolic process"/>
    <property type="evidence" value="ECO:0007669"/>
    <property type="project" value="InterPro"/>
</dbReference>
<dbReference type="GO" id="GO:0016829">
    <property type="term" value="F:lyase activity"/>
    <property type="evidence" value="ECO:0007669"/>
    <property type="project" value="UniProtKB-ARBA"/>
</dbReference>
<dbReference type="PANTHER" id="PTHR43172:SF2">
    <property type="entry name" value="ADENYLOSUCCINATE LYASE C-TERMINAL DOMAIN-CONTAINING PROTEIN"/>
    <property type="match status" value="1"/>
</dbReference>
<evidence type="ECO:0000256" key="1">
    <source>
        <dbReference type="ARBA" id="ARBA00034772"/>
    </source>
</evidence>
<reference evidence="4 5" key="1">
    <citation type="submission" date="2019-03" db="EMBL/GenBank/DDBJ databases">
        <authorList>
            <person name="Kox A.R. M."/>
        </authorList>
    </citation>
    <scope>NUCLEOTIDE SEQUENCE [LARGE SCALE GENOMIC DNA]</scope>
    <source>
        <strain evidence="4">MTUNDRAET4 annotated genome</strain>
        <plasmid evidence="5">2</plasmid>
    </source>
</reference>
<gene>
    <name evidence="4" type="ORF">MTUNDRAET4_0251</name>
</gene>
<organism evidence="4 5">
    <name type="scientific">Methylocella tundrae</name>
    <dbReference type="NCBI Taxonomy" id="227605"/>
    <lineage>
        <taxon>Bacteria</taxon>
        <taxon>Pseudomonadati</taxon>
        <taxon>Pseudomonadota</taxon>
        <taxon>Alphaproteobacteria</taxon>
        <taxon>Hyphomicrobiales</taxon>
        <taxon>Beijerinckiaceae</taxon>
        <taxon>Methylocella</taxon>
    </lineage>
</organism>
<dbReference type="InterPro" id="IPR022761">
    <property type="entry name" value="Fumarate_lyase_N"/>
</dbReference>
<dbReference type="Proteomes" id="UP000294360">
    <property type="component" value="Plasmid 2"/>
</dbReference>
<dbReference type="InterPro" id="IPR000362">
    <property type="entry name" value="Fumarate_lyase_fam"/>
</dbReference>
<dbReference type="KEGG" id="mtun:MTUNDRAET4_0251.1"/>
<protein>
    <recommendedName>
        <fullName evidence="2">3-carboxy-cis,cis-muconate cycloisomerase</fullName>
        <ecNumber evidence="2">5.5.1.2</ecNumber>
    </recommendedName>
</protein>
<dbReference type="NCBIfam" id="TIGR02426">
    <property type="entry name" value="protocat_pcaB"/>
    <property type="match status" value="1"/>
</dbReference>
<dbReference type="Pfam" id="PF00206">
    <property type="entry name" value="Lyase_1"/>
    <property type="match status" value="1"/>
</dbReference>
<dbReference type="SUPFAM" id="SSF48557">
    <property type="entry name" value="L-aspartase-like"/>
    <property type="match status" value="1"/>
</dbReference>
<sequence>MKGPGIHGRMLNGVAEDDEVETFFSDLADLSAMLAFEVALAEAEAAVGLIPEAAALRIAKCCAGFEPDWKALTKGVAKDGMIVPDLVRQLRAAVSAPHAEFLHFGATSQDVIDTSLMLRLKQALERLAFRLDSLIAALAAINMRDGAIPLVAHTRMQQALPFTASDKLKTWIDPLKRIRAQLDDLRPRVLVVQFGGPVGTRAGLEGRGEAIAQNLAERLGIGAAPCWHSERDRIAEIGSWLSLLSGTLGKMGQDIALMAQNEVGAIMLATGGGSSAMPHKSNPVAAEFLVAFARFNAGLLGALHQAVVHENERSGAAWTLEWVTLPQMVVATAAGLRHALELCGGLKFRARS</sequence>
<dbReference type="Gene3D" id="1.20.200.10">
    <property type="entry name" value="Fumarase/aspartase (Central domain)"/>
    <property type="match status" value="1"/>
</dbReference>
<comment type="similarity">
    <text evidence="1">Belongs to the class-II fumarase/aspartase family.</text>
</comment>
<dbReference type="EC" id="5.5.1.2" evidence="2"/>
<dbReference type="InterPro" id="IPR020557">
    <property type="entry name" value="Fumarate_lyase_CS"/>
</dbReference>
<dbReference type="EMBL" id="LR536451">
    <property type="protein sequence ID" value="VFU16614.1"/>
    <property type="molecule type" value="Genomic_DNA"/>
</dbReference>
<evidence type="ECO:0000259" key="3">
    <source>
        <dbReference type="Pfam" id="PF00206"/>
    </source>
</evidence>
<dbReference type="PANTHER" id="PTHR43172">
    <property type="entry name" value="ADENYLOSUCCINATE LYASE"/>
    <property type="match status" value="1"/>
</dbReference>
<evidence type="ECO:0000256" key="2">
    <source>
        <dbReference type="NCBIfam" id="TIGR02426"/>
    </source>
</evidence>
<dbReference type="NCBIfam" id="NF004631">
    <property type="entry name" value="PRK05975.1"/>
    <property type="match status" value="1"/>
</dbReference>
<dbReference type="PRINTS" id="PR00149">
    <property type="entry name" value="FUMRATELYASE"/>
</dbReference>
<evidence type="ECO:0000313" key="5">
    <source>
        <dbReference type="Proteomes" id="UP000294360"/>
    </source>
</evidence>
<proteinExistence type="inferred from homology"/>
<keyword evidence="4" id="KW-0413">Isomerase</keyword>
<feature type="domain" description="Fumarate lyase N-terminal" evidence="3">
    <location>
        <begin position="28"/>
        <end position="290"/>
    </location>
</feature>
<evidence type="ECO:0000313" key="4">
    <source>
        <dbReference type="EMBL" id="VFU16614.1"/>
    </source>
</evidence>
<dbReference type="PROSITE" id="PS00163">
    <property type="entry name" value="FUMARATE_LYASES"/>
    <property type="match status" value="1"/>
</dbReference>
<name>A0A4U8Z738_METTU</name>
<dbReference type="InterPro" id="IPR008948">
    <property type="entry name" value="L-Aspartase-like"/>
</dbReference>
<keyword evidence="4" id="KW-0614">Plasmid</keyword>
<dbReference type="InterPro" id="IPR012789">
    <property type="entry name" value="Protocat_PcaB-like"/>
</dbReference>